<evidence type="ECO:0008006" key="4">
    <source>
        <dbReference type="Google" id="ProtNLM"/>
    </source>
</evidence>
<evidence type="ECO:0000313" key="3">
    <source>
        <dbReference type="Proteomes" id="UP000533900"/>
    </source>
</evidence>
<keyword evidence="3" id="KW-1185">Reference proteome</keyword>
<dbReference type="AlphaFoldDB" id="A0A842IRK6"/>
<feature type="signal peptide" evidence="1">
    <location>
        <begin position="1"/>
        <end position="19"/>
    </location>
</feature>
<organism evidence="2 3">
    <name type="scientific">Winogradskyella flava</name>
    <dbReference type="NCBI Taxonomy" id="1884876"/>
    <lineage>
        <taxon>Bacteria</taxon>
        <taxon>Pseudomonadati</taxon>
        <taxon>Bacteroidota</taxon>
        <taxon>Flavobacteriia</taxon>
        <taxon>Flavobacteriales</taxon>
        <taxon>Flavobacteriaceae</taxon>
        <taxon>Winogradskyella</taxon>
    </lineage>
</organism>
<accession>A0A842IRK6</accession>
<feature type="chain" id="PRO_5032315806" description="DUF1579 domain-containing protein" evidence="1">
    <location>
        <begin position="20"/>
        <end position="166"/>
    </location>
</feature>
<gene>
    <name evidence="2" type="ORF">H7F21_03155</name>
</gene>
<evidence type="ECO:0000256" key="1">
    <source>
        <dbReference type="SAM" id="SignalP"/>
    </source>
</evidence>
<reference evidence="2" key="1">
    <citation type="submission" date="2020-08" db="EMBL/GenBank/DDBJ databases">
        <title>Winogradskyella ouciana sp. nov., isolated from the hadal seawater of the Mariana Trench.</title>
        <authorList>
            <person name="He X."/>
        </authorList>
    </citation>
    <scope>NUCLEOTIDE SEQUENCE [LARGE SCALE GENOMIC DNA]</scope>
    <source>
        <strain evidence="2">KCTC 52348</strain>
    </source>
</reference>
<protein>
    <recommendedName>
        <fullName evidence="4">DUF1579 domain-containing protein</fullName>
    </recommendedName>
</protein>
<name>A0A842IRK6_9FLAO</name>
<proteinExistence type="predicted"/>
<keyword evidence="1" id="KW-0732">Signal</keyword>
<comment type="caution">
    <text evidence="2">The sequence shown here is derived from an EMBL/GenBank/DDBJ whole genome shotgun (WGS) entry which is preliminary data.</text>
</comment>
<evidence type="ECO:0000313" key="2">
    <source>
        <dbReference type="EMBL" id="MBC2844077.1"/>
    </source>
</evidence>
<dbReference type="EMBL" id="JACLCP010000001">
    <property type="protein sequence ID" value="MBC2844077.1"/>
    <property type="molecule type" value="Genomic_DNA"/>
</dbReference>
<dbReference type="RefSeq" id="WP_185787768.1">
    <property type="nucleotide sequence ID" value="NZ_JACLCP010000001.1"/>
</dbReference>
<sequence length="166" mass="19565">MIKTKTYLVLFLMPLLVWSQDNKLDGFDNLVDKTWIAKGEWSNGYEFKQEVSYNYDLNKMIVVAKSKGFTNEAQTEYGSRNHGIRKYDAEKDTIEFWEFDVFGGVTQGTVEFKDMGIFYHCKYGKAMVSDCWEYVDDRTYKFTLGSYKDGQWKAVYLQAEFKLKEE</sequence>
<dbReference type="Proteomes" id="UP000533900">
    <property type="component" value="Unassembled WGS sequence"/>
</dbReference>